<proteinExistence type="predicted"/>
<feature type="compositionally biased region" description="Polar residues" evidence="1">
    <location>
        <begin position="128"/>
        <end position="138"/>
    </location>
</feature>
<evidence type="ECO:0000256" key="1">
    <source>
        <dbReference type="SAM" id="MobiDB-lite"/>
    </source>
</evidence>
<keyword evidence="3" id="KW-1185">Reference proteome</keyword>
<dbReference type="OrthoDB" id="4848097at2759"/>
<protein>
    <submittedName>
        <fullName evidence="2">Uncharacterized protein</fullName>
    </submittedName>
</protein>
<dbReference type="AlphaFoldDB" id="A0A8H3W9M3"/>
<feature type="compositionally biased region" description="Low complexity" evidence="1">
    <location>
        <begin position="56"/>
        <end position="66"/>
    </location>
</feature>
<gene>
    <name evidence="2" type="ORF">GQ607_011042</name>
</gene>
<comment type="caution">
    <text evidence="2">The sequence shown here is derived from an EMBL/GenBank/DDBJ whole genome shotgun (WGS) entry which is preliminary data.</text>
</comment>
<feature type="region of interest" description="Disordered" evidence="1">
    <location>
        <begin position="310"/>
        <end position="370"/>
    </location>
</feature>
<feature type="region of interest" description="Disordered" evidence="1">
    <location>
        <begin position="26"/>
        <end position="81"/>
    </location>
</feature>
<accession>A0A8H3W9M3</accession>
<organism evidence="2 3">
    <name type="scientific">Colletotrichum asianum</name>
    <dbReference type="NCBI Taxonomy" id="702518"/>
    <lineage>
        <taxon>Eukaryota</taxon>
        <taxon>Fungi</taxon>
        <taxon>Dikarya</taxon>
        <taxon>Ascomycota</taxon>
        <taxon>Pezizomycotina</taxon>
        <taxon>Sordariomycetes</taxon>
        <taxon>Hypocreomycetidae</taxon>
        <taxon>Glomerellales</taxon>
        <taxon>Glomerellaceae</taxon>
        <taxon>Colletotrichum</taxon>
        <taxon>Colletotrichum gloeosporioides species complex</taxon>
    </lineage>
</organism>
<feature type="compositionally biased region" description="Basic and acidic residues" evidence="1">
    <location>
        <begin position="197"/>
        <end position="233"/>
    </location>
</feature>
<feature type="compositionally biased region" description="Acidic residues" evidence="1">
    <location>
        <begin position="234"/>
        <end position="249"/>
    </location>
</feature>
<name>A0A8H3W9M3_9PEZI</name>
<sequence length="440" mass="50870">MPNEDYPNILAPHQPPGTFARLRAKAFADRERKAKEEDARKNNREQQQKGEEQTKEASPSSPSAPDSKPRIHPSLLKPRPVFPGTMNIAIMNDDWTLPLDQVDLKVTPPPIPLHVASVRPIWPGRSLHGSSSNTSRSNRAGGRCVRVPVDRRTPPMTALRRRVSDKDEDLKYLAENAGRIVPYIPPGYFARIQREKQKNNEQKNNEQKNNKQKNNEQKNNEQKNNEQKNNEQKNDEEESENWEDYDEEGNEKNEGWGGYPYEGTPIILHLSHFDYNKDGNLVPRVGPKTLALYYDEETGDYVGEVIAKVEPEEDEGQEVEQDKVEQRKAKEQTKQPSSQTAHQRKQRTNPSLIKPIPAFPGYKNPDLRNKEDWTLPVDQVDWKALHYREVMRSREMGEWHRSQYKLAVKDRKKAWKKASRRLKEGRGVVMTEVVQEPDQL</sequence>
<feature type="compositionally biased region" description="Basic and acidic residues" evidence="1">
    <location>
        <begin position="26"/>
        <end position="55"/>
    </location>
</feature>
<evidence type="ECO:0000313" key="3">
    <source>
        <dbReference type="Proteomes" id="UP000434172"/>
    </source>
</evidence>
<feature type="region of interest" description="Disordered" evidence="1">
    <location>
        <begin position="124"/>
        <end position="143"/>
    </location>
</feature>
<feature type="region of interest" description="Disordered" evidence="1">
    <location>
        <begin position="197"/>
        <end position="257"/>
    </location>
</feature>
<evidence type="ECO:0000313" key="2">
    <source>
        <dbReference type="EMBL" id="KAF0321711.1"/>
    </source>
</evidence>
<dbReference type="Proteomes" id="UP000434172">
    <property type="component" value="Unassembled WGS sequence"/>
</dbReference>
<dbReference type="EMBL" id="WOWK01000068">
    <property type="protein sequence ID" value="KAF0321711.1"/>
    <property type="molecule type" value="Genomic_DNA"/>
</dbReference>
<reference evidence="2 3" key="1">
    <citation type="submission" date="2019-12" db="EMBL/GenBank/DDBJ databases">
        <title>A genome sequence resource for the geographically widespread anthracnose pathogen Colletotrichum asianum.</title>
        <authorList>
            <person name="Meng Y."/>
        </authorList>
    </citation>
    <scope>NUCLEOTIDE SEQUENCE [LARGE SCALE GENOMIC DNA]</scope>
    <source>
        <strain evidence="2 3">ICMP 18580</strain>
    </source>
</reference>
<feature type="compositionally biased region" description="Basic and acidic residues" evidence="1">
    <location>
        <begin position="320"/>
        <end position="333"/>
    </location>
</feature>